<evidence type="ECO:0000313" key="2">
    <source>
        <dbReference type="EMBL" id="JAD61081.1"/>
    </source>
</evidence>
<dbReference type="EMBL" id="GBRH01236814">
    <property type="protein sequence ID" value="JAD61081.1"/>
    <property type="molecule type" value="Transcribed_RNA"/>
</dbReference>
<proteinExistence type="predicted"/>
<dbReference type="AlphaFoldDB" id="A0A0A9BCN5"/>
<accession>A0A0A9BCN5</accession>
<reference evidence="2" key="2">
    <citation type="journal article" date="2015" name="Data Brief">
        <title>Shoot transcriptome of the giant reed, Arundo donax.</title>
        <authorList>
            <person name="Barrero R.A."/>
            <person name="Guerrero F.D."/>
            <person name="Moolhuijzen P."/>
            <person name="Goolsby J.A."/>
            <person name="Tidwell J."/>
            <person name="Bellgard S.E."/>
            <person name="Bellgard M.I."/>
        </authorList>
    </citation>
    <scope>NUCLEOTIDE SEQUENCE</scope>
    <source>
        <tissue evidence="2">Shoot tissue taken approximately 20 cm above the soil surface</tissue>
    </source>
</reference>
<evidence type="ECO:0000256" key="1">
    <source>
        <dbReference type="SAM" id="MobiDB-lite"/>
    </source>
</evidence>
<protein>
    <submittedName>
        <fullName evidence="2">Uncharacterized protein</fullName>
    </submittedName>
</protein>
<feature type="region of interest" description="Disordered" evidence="1">
    <location>
        <begin position="1"/>
        <end position="22"/>
    </location>
</feature>
<sequence length="38" mass="4174">MCSRSLPPGNGKEKIKDSSCCSGQRNQDRAAIKFGQQF</sequence>
<name>A0A0A9BCN5_ARUDO</name>
<reference evidence="2" key="1">
    <citation type="submission" date="2014-09" db="EMBL/GenBank/DDBJ databases">
        <authorList>
            <person name="Magalhaes I.L.F."/>
            <person name="Oliveira U."/>
            <person name="Santos F.R."/>
            <person name="Vidigal T.H.D.A."/>
            <person name="Brescovit A.D."/>
            <person name="Santos A.J."/>
        </authorList>
    </citation>
    <scope>NUCLEOTIDE SEQUENCE</scope>
    <source>
        <tissue evidence="2">Shoot tissue taken approximately 20 cm above the soil surface</tissue>
    </source>
</reference>
<organism evidence="2">
    <name type="scientific">Arundo donax</name>
    <name type="common">Giant reed</name>
    <name type="synonym">Donax arundinaceus</name>
    <dbReference type="NCBI Taxonomy" id="35708"/>
    <lineage>
        <taxon>Eukaryota</taxon>
        <taxon>Viridiplantae</taxon>
        <taxon>Streptophyta</taxon>
        <taxon>Embryophyta</taxon>
        <taxon>Tracheophyta</taxon>
        <taxon>Spermatophyta</taxon>
        <taxon>Magnoliopsida</taxon>
        <taxon>Liliopsida</taxon>
        <taxon>Poales</taxon>
        <taxon>Poaceae</taxon>
        <taxon>PACMAD clade</taxon>
        <taxon>Arundinoideae</taxon>
        <taxon>Arundineae</taxon>
        <taxon>Arundo</taxon>
    </lineage>
</organism>